<dbReference type="OrthoDB" id="8062037at2759"/>
<dbReference type="GO" id="GO:0008270">
    <property type="term" value="F:zinc ion binding"/>
    <property type="evidence" value="ECO:0007669"/>
    <property type="project" value="UniProtKB-KW"/>
</dbReference>
<dbReference type="SMART" id="SM00184">
    <property type="entry name" value="RING"/>
    <property type="match status" value="1"/>
</dbReference>
<dbReference type="PROSITE" id="PS50089">
    <property type="entry name" value="ZF_RING_2"/>
    <property type="match status" value="1"/>
</dbReference>
<gene>
    <name evidence="7" type="ORF">KI688_009595</name>
</gene>
<feature type="compositionally biased region" description="Low complexity" evidence="5">
    <location>
        <begin position="131"/>
        <end position="151"/>
    </location>
</feature>
<evidence type="ECO:0000313" key="7">
    <source>
        <dbReference type="EMBL" id="KAG9070260.1"/>
    </source>
</evidence>
<dbReference type="InterPro" id="IPR013083">
    <property type="entry name" value="Znf_RING/FYVE/PHD"/>
</dbReference>
<dbReference type="SMART" id="SM00744">
    <property type="entry name" value="RINGv"/>
    <property type="match status" value="1"/>
</dbReference>
<accession>A0A9P7XZK9</accession>
<evidence type="ECO:0000256" key="4">
    <source>
        <dbReference type="PROSITE-ProRule" id="PRU00175"/>
    </source>
</evidence>
<dbReference type="AlphaFoldDB" id="A0A9P7XZK9"/>
<dbReference type="EMBL" id="JAHRHY010000004">
    <property type="protein sequence ID" value="KAG9070260.1"/>
    <property type="molecule type" value="Genomic_DNA"/>
</dbReference>
<feature type="compositionally biased region" description="Polar residues" evidence="5">
    <location>
        <begin position="340"/>
        <end position="352"/>
    </location>
</feature>
<evidence type="ECO:0000259" key="6">
    <source>
        <dbReference type="PROSITE" id="PS50089"/>
    </source>
</evidence>
<dbReference type="InterPro" id="IPR001841">
    <property type="entry name" value="Znf_RING"/>
</dbReference>
<dbReference type="PANTHER" id="PTHR22765:SF434">
    <property type="entry name" value="GB|AAD18119.1-RELATED"/>
    <property type="match status" value="1"/>
</dbReference>
<dbReference type="GO" id="GO:0061630">
    <property type="term" value="F:ubiquitin protein ligase activity"/>
    <property type="evidence" value="ECO:0007669"/>
    <property type="project" value="TreeGrafter"/>
</dbReference>
<name>A0A9P7XZK9_9FUNG</name>
<feature type="region of interest" description="Disordered" evidence="5">
    <location>
        <begin position="1"/>
        <end position="52"/>
    </location>
</feature>
<feature type="domain" description="RING-type" evidence="6">
    <location>
        <begin position="259"/>
        <end position="300"/>
    </location>
</feature>
<feature type="region of interest" description="Disordered" evidence="5">
    <location>
        <begin position="324"/>
        <end position="352"/>
    </location>
</feature>
<evidence type="ECO:0000256" key="2">
    <source>
        <dbReference type="ARBA" id="ARBA00022771"/>
    </source>
</evidence>
<dbReference type="Gene3D" id="3.30.40.10">
    <property type="entry name" value="Zinc/RING finger domain, C3HC4 (zinc finger)"/>
    <property type="match status" value="1"/>
</dbReference>
<keyword evidence="8" id="KW-1185">Reference proteome</keyword>
<dbReference type="InterPro" id="IPR051826">
    <property type="entry name" value="E3_ubiquitin-ligase_domain"/>
</dbReference>
<dbReference type="Proteomes" id="UP000707451">
    <property type="component" value="Unassembled WGS sequence"/>
</dbReference>
<reference evidence="7" key="1">
    <citation type="submission" date="2021-06" db="EMBL/GenBank/DDBJ databases">
        <title>Genome Sequence of Mortierella hyaline Strain SCG-10, a Cold-Adapted, Nitrate-Reducing Fungus Isolated from Soil in Minnesota, USA.</title>
        <authorList>
            <person name="Aldossari N."/>
        </authorList>
    </citation>
    <scope>NUCLEOTIDE SEQUENCE</scope>
    <source>
        <strain evidence="7">SCG-10</strain>
    </source>
</reference>
<dbReference type="Pfam" id="PF13639">
    <property type="entry name" value="zf-RING_2"/>
    <property type="match status" value="1"/>
</dbReference>
<evidence type="ECO:0000256" key="1">
    <source>
        <dbReference type="ARBA" id="ARBA00022723"/>
    </source>
</evidence>
<evidence type="ECO:0000256" key="3">
    <source>
        <dbReference type="ARBA" id="ARBA00022833"/>
    </source>
</evidence>
<protein>
    <recommendedName>
        <fullName evidence="6">RING-type domain-containing protein</fullName>
    </recommendedName>
</protein>
<keyword evidence="3" id="KW-0862">Zinc</keyword>
<proteinExistence type="predicted"/>
<sequence>MGEGGAGAGATGGSSSKRLSISTQLQRSSTSRDAKSPTALAGLGGSSNSGSSVVRMNENAAWPGHARSTLLAGGSGVGEQWKSNTVLLFSSSSSTSASSLTRKYETASKSIDHSANTPAQKQQLHLGTINGSGLQQQSGRQSQPSSSVTATAPATTIGSAFLQQDSNTTEMDTFSETHSGVIMAYPITSSSHQTNTTVNGPGSIGLSDFPCSSLLLTRVFPNSISSGLTRTATKPMIDKLGSTPMVEGMFGGDVEEATCAICLGDYKPDETIRFLPCQHHFHLECVDQWLATDKSCPLCKHDIDKPLDIHNTRRSAITYAIGNTHTNSNANEDDTHRNHNNVGPSHNTNGNNAIGMDGFQVIIV</sequence>
<keyword evidence="2 4" id="KW-0863">Zinc-finger</keyword>
<dbReference type="PANTHER" id="PTHR22765">
    <property type="entry name" value="RING FINGER AND PROTEASE ASSOCIATED DOMAIN-CONTAINING"/>
    <property type="match status" value="1"/>
</dbReference>
<comment type="caution">
    <text evidence="7">The sequence shown here is derived from an EMBL/GenBank/DDBJ whole genome shotgun (WGS) entry which is preliminary data.</text>
</comment>
<evidence type="ECO:0000256" key="5">
    <source>
        <dbReference type="SAM" id="MobiDB-lite"/>
    </source>
</evidence>
<organism evidence="7 8">
    <name type="scientific">Linnemannia hyalina</name>
    <dbReference type="NCBI Taxonomy" id="64524"/>
    <lineage>
        <taxon>Eukaryota</taxon>
        <taxon>Fungi</taxon>
        <taxon>Fungi incertae sedis</taxon>
        <taxon>Mucoromycota</taxon>
        <taxon>Mortierellomycotina</taxon>
        <taxon>Mortierellomycetes</taxon>
        <taxon>Mortierellales</taxon>
        <taxon>Mortierellaceae</taxon>
        <taxon>Linnemannia</taxon>
    </lineage>
</organism>
<dbReference type="GO" id="GO:0006511">
    <property type="term" value="P:ubiquitin-dependent protein catabolic process"/>
    <property type="evidence" value="ECO:0007669"/>
    <property type="project" value="TreeGrafter"/>
</dbReference>
<keyword evidence="1" id="KW-0479">Metal-binding</keyword>
<dbReference type="InterPro" id="IPR011016">
    <property type="entry name" value="Znf_RING-CH"/>
</dbReference>
<evidence type="ECO:0000313" key="8">
    <source>
        <dbReference type="Proteomes" id="UP000707451"/>
    </source>
</evidence>
<feature type="compositionally biased region" description="Gly residues" evidence="5">
    <location>
        <begin position="1"/>
        <end position="12"/>
    </location>
</feature>
<dbReference type="SUPFAM" id="SSF57850">
    <property type="entry name" value="RING/U-box"/>
    <property type="match status" value="1"/>
</dbReference>
<feature type="compositionally biased region" description="Polar residues" evidence="5">
    <location>
        <begin position="17"/>
        <end position="29"/>
    </location>
</feature>
<feature type="region of interest" description="Disordered" evidence="5">
    <location>
        <begin position="130"/>
        <end position="151"/>
    </location>
</feature>